<sequence length="77" mass="9026">METHRNESEPLIDVAALSADTRYRLVRFRGHGTEPLDEQEFRAEAGRFFPAIDLDDPEQVHWADHPWEWPAWRPGEA</sequence>
<keyword evidence="2" id="KW-1185">Reference proteome</keyword>
<evidence type="ECO:0000313" key="1">
    <source>
        <dbReference type="EMBL" id="PYC87428.1"/>
    </source>
</evidence>
<dbReference type="Proteomes" id="UP000248039">
    <property type="component" value="Unassembled WGS sequence"/>
</dbReference>
<dbReference type="RefSeq" id="WP_110666086.1">
    <property type="nucleotide sequence ID" value="NZ_PYBW01000015.1"/>
</dbReference>
<name>A0A2V4PML3_9ACTN</name>
<dbReference type="OrthoDB" id="3872302at2"/>
<evidence type="ECO:0000313" key="2">
    <source>
        <dbReference type="Proteomes" id="UP000248039"/>
    </source>
</evidence>
<comment type="caution">
    <text evidence="1">The sequence shown here is derived from an EMBL/GenBank/DDBJ whole genome shotgun (WGS) entry which is preliminary data.</text>
</comment>
<proteinExistence type="predicted"/>
<reference evidence="1 2" key="1">
    <citation type="submission" date="2018-03" db="EMBL/GenBank/DDBJ databases">
        <title>Bioinformatic expansion and discovery of thiopeptide antibiotics.</title>
        <authorList>
            <person name="Schwalen C.J."/>
            <person name="Hudson G.A."/>
            <person name="Mitchell D.A."/>
        </authorList>
    </citation>
    <scope>NUCLEOTIDE SEQUENCE [LARGE SCALE GENOMIC DNA]</scope>
    <source>
        <strain evidence="1 2">ATCC 21389</strain>
    </source>
</reference>
<accession>A0A2V4PML3</accession>
<gene>
    <name evidence="1" type="ORF">C7C46_04940</name>
</gene>
<protein>
    <submittedName>
        <fullName evidence="1">Uncharacterized protein</fullName>
    </submittedName>
</protein>
<organism evidence="1 2">
    <name type="scientific">Streptomyces tateyamensis</name>
    <dbReference type="NCBI Taxonomy" id="565073"/>
    <lineage>
        <taxon>Bacteria</taxon>
        <taxon>Bacillati</taxon>
        <taxon>Actinomycetota</taxon>
        <taxon>Actinomycetes</taxon>
        <taxon>Kitasatosporales</taxon>
        <taxon>Streptomycetaceae</taxon>
        <taxon>Streptomyces</taxon>
    </lineage>
</organism>
<dbReference type="EMBL" id="PYBW01000015">
    <property type="protein sequence ID" value="PYC87428.1"/>
    <property type="molecule type" value="Genomic_DNA"/>
</dbReference>
<dbReference type="AlphaFoldDB" id="A0A2V4PML3"/>